<dbReference type="OrthoDB" id="3268861at2759"/>
<protein>
    <submittedName>
        <fullName evidence="2">Uncharacterized protein</fullName>
    </submittedName>
</protein>
<organism evidence="2 3">
    <name type="scientific">Crepidotus variabilis</name>
    <dbReference type="NCBI Taxonomy" id="179855"/>
    <lineage>
        <taxon>Eukaryota</taxon>
        <taxon>Fungi</taxon>
        <taxon>Dikarya</taxon>
        <taxon>Basidiomycota</taxon>
        <taxon>Agaricomycotina</taxon>
        <taxon>Agaricomycetes</taxon>
        <taxon>Agaricomycetidae</taxon>
        <taxon>Agaricales</taxon>
        <taxon>Agaricineae</taxon>
        <taxon>Crepidotaceae</taxon>
        <taxon>Crepidotus</taxon>
    </lineage>
</organism>
<keyword evidence="3" id="KW-1185">Reference proteome</keyword>
<proteinExistence type="predicted"/>
<accession>A0A9P6EH56</accession>
<sequence>MPTEVQRPPAEVFHGSPRSAQQHQALKLALGTILTPKRPYIASNSRPTSGTASPAFFGSHSASGAHTPAGTPPVPSGSASYPPAQGPISSENLHLHPHHAYGHHSHGHGAHPPSRLGPGRSSSYSGSPSESSSTHHSAPSTAHTSPFPGPDHSLNDIEPLSMPPAALGPHHPKLHQTHHHDDMPHAHSHHGADPPPPTPSSPTNDSDSISHASAVKDSGIEVESSPTLPHHPEVAISVFPPSHPPSNPNTPPNTQTPSNQSGRGTPRTKFLEALQSKSAWDALIHGSFT</sequence>
<feature type="compositionally biased region" description="Low complexity" evidence="1">
    <location>
        <begin position="252"/>
        <end position="261"/>
    </location>
</feature>
<feature type="compositionally biased region" description="Basic residues" evidence="1">
    <location>
        <begin position="95"/>
        <end position="109"/>
    </location>
</feature>
<feature type="compositionally biased region" description="Low complexity" evidence="1">
    <location>
        <begin position="110"/>
        <end position="146"/>
    </location>
</feature>
<dbReference type="EMBL" id="MU157850">
    <property type="protein sequence ID" value="KAF9528792.1"/>
    <property type="molecule type" value="Genomic_DNA"/>
</dbReference>
<feature type="region of interest" description="Disordered" evidence="1">
    <location>
        <begin position="39"/>
        <end position="269"/>
    </location>
</feature>
<evidence type="ECO:0000313" key="3">
    <source>
        <dbReference type="Proteomes" id="UP000807306"/>
    </source>
</evidence>
<dbReference type="Proteomes" id="UP000807306">
    <property type="component" value="Unassembled WGS sequence"/>
</dbReference>
<name>A0A9P6EH56_9AGAR</name>
<reference evidence="2" key="1">
    <citation type="submission" date="2020-11" db="EMBL/GenBank/DDBJ databases">
        <authorList>
            <consortium name="DOE Joint Genome Institute"/>
            <person name="Ahrendt S."/>
            <person name="Riley R."/>
            <person name="Andreopoulos W."/>
            <person name="Labutti K."/>
            <person name="Pangilinan J."/>
            <person name="Ruiz-Duenas F.J."/>
            <person name="Barrasa J.M."/>
            <person name="Sanchez-Garcia M."/>
            <person name="Camarero S."/>
            <person name="Miyauchi S."/>
            <person name="Serrano A."/>
            <person name="Linde D."/>
            <person name="Babiker R."/>
            <person name="Drula E."/>
            <person name="Ayuso-Fernandez I."/>
            <person name="Pacheco R."/>
            <person name="Padilla G."/>
            <person name="Ferreira P."/>
            <person name="Barriuso J."/>
            <person name="Kellner H."/>
            <person name="Castanera R."/>
            <person name="Alfaro M."/>
            <person name="Ramirez L."/>
            <person name="Pisabarro A.G."/>
            <person name="Kuo A."/>
            <person name="Tritt A."/>
            <person name="Lipzen A."/>
            <person name="He G."/>
            <person name="Yan M."/>
            <person name="Ng V."/>
            <person name="Cullen D."/>
            <person name="Martin F."/>
            <person name="Rosso M.-N."/>
            <person name="Henrissat B."/>
            <person name="Hibbett D."/>
            <person name="Martinez A.T."/>
            <person name="Grigoriev I.V."/>
        </authorList>
    </citation>
    <scope>NUCLEOTIDE SEQUENCE</scope>
    <source>
        <strain evidence="2">CBS 506.95</strain>
    </source>
</reference>
<evidence type="ECO:0000256" key="1">
    <source>
        <dbReference type="SAM" id="MobiDB-lite"/>
    </source>
</evidence>
<feature type="compositionally biased region" description="Pro residues" evidence="1">
    <location>
        <begin position="241"/>
        <end position="251"/>
    </location>
</feature>
<feature type="compositionally biased region" description="Polar residues" evidence="1">
    <location>
        <begin position="42"/>
        <end position="52"/>
    </location>
</feature>
<feature type="region of interest" description="Disordered" evidence="1">
    <location>
        <begin position="1"/>
        <end position="23"/>
    </location>
</feature>
<gene>
    <name evidence="2" type="ORF">CPB83DRAFT_853747</name>
</gene>
<comment type="caution">
    <text evidence="2">The sequence shown here is derived from an EMBL/GenBank/DDBJ whole genome shotgun (WGS) entry which is preliminary data.</text>
</comment>
<evidence type="ECO:0000313" key="2">
    <source>
        <dbReference type="EMBL" id="KAF9528792.1"/>
    </source>
</evidence>
<dbReference type="AlphaFoldDB" id="A0A9P6EH56"/>